<proteinExistence type="predicted"/>
<protein>
    <submittedName>
        <fullName evidence="3">Putative cytosine deaminase</fullName>
    </submittedName>
</protein>
<sequence length="93" mass="10039">MLSCEQGMCGSCITGVLDGIPEHRDSVLTAEEKADNDQITLWLFAGKIPASGFGSVRRLTMTFPLLLRAARRDQPRPTPGLGAARRLADAGQR</sequence>
<dbReference type="InterPro" id="IPR036010">
    <property type="entry name" value="2Fe-2S_ferredoxin-like_sf"/>
</dbReference>
<dbReference type="Proteomes" id="UP000255518">
    <property type="component" value="Unassembled WGS sequence"/>
</dbReference>
<accession>A0A377V6T3</accession>
<dbReference type="InterPro" id="IPR006058">
    <property type="entry name" value="2Fe2S_fd_BS"/>
</dbReference>
<evidence type="ECO:0000259" key="2">
    <source>
        <dbReference type="Pfam" id="PF00111"/>
    </source>
</evidence>
<dbReference type="Gene3D" id="3.10.20.30">
    <property type="match status" value="1"/>
</dbReference>
<feature type="domain" description="2Fe-2S ferredoxin-type" evidence="2">
    <location>
        <begin position="2"/>
        <end position="37"/>
    </location>
</feature>
<evidence type="ECO:0000313" key="4">
    <source>
        <dbReference type="Proteomes" id="UP000255518"/>
    </source>
</evidence>
<dbReference type="InterPro" id="IPR012675">
    <property type="entry name" value="Beta-grasp_dom_sf"/>
</dbReference>
<organism evidence="3 4">
    <name type="scientific">Klebsiella pneumoniae</name>
    <dbReference type="NCBI Taxonomy" id="573"/>
    <lineage>
        <taxon>Bacteria</taxon>
        <taxon>Pseudomonadati</taxon>
        <taxon>Pseudomonadota</taxon>
        <taxon>Gammaproteobacteria</taxon>
        <taxon>Enterobacterales</taxon>
        <taxon>Enterobacteriaceae</taxon>
        <taxon>Klebsiella/Raoultella group</taxon>
        <taxon>Klebsiella</taxon>
        <taxon>Klebsiella pneumoniae complex</taxon>
    </lineage>
</organism>
<gene>
    <name evidence="3" type="ORF">NCTC13443_04342</name>
</gene>
<dbReference type="EMBL" id="UGKT01000001">
    <property type="protein sequence ID" value="STT04062.1"/>
    <property type="molecule type" value="Genomic_DNA"/>
</dbReference>
<dbReference type="GO" id="GO:0051537">
    <property type="term" value="F:2 iron, 2 sulfur cluster binding"/>
    <property type="evidence" value="ECO:0007669"/>
    <property type="project" value="InterPro"/>
</dbReference>
<dbReference type="Pfam" id="PF00111">
    <property type="entry name" value="Fer2"/>
    <property type="match status" value="1"/>
</dbReference>
<reference evidence="3 4" key="1">
    <citation type="submission" date="2018-06" db="EMBL/GenBank/DDBJ databases">
        <authorList>
            <consortium name="Pathogen Informatics"/>
            <person name="Doyle S."/>
        </authorList>
    </citation>
    <scope>NUCLEOTIDE SEQUENCE [LARGE SCALE GENOMIC DNA]</scope>
    <source>
        <strain evidence="3 4">NCTC13443</strain>
    </source>
</reference>
<feature type="region of interest" description="Disordered" evidence="1">
    <location>
        <begin position="70"/>
        <end position="93"/>
    </location>
</feature>
<dbReference type="CDD" id="cd00207">
    <property type="entry name" value="fer2"/>
    <property type="match status" value="1"/>
</dbReference>
<evidence type="ECO:0000256" key="1">
    <source>
        <dbReference type="SAM" id="MobiDB-lite"/>
    </source>
</evidence>
<dbReference type="AlphaFoldDB" id="A0A377V6T3"/>
<dbReference type="PROSITE" id="PS00197">
    <property type="entry name" value="2FE2S_FER_1"/>
    <property type="match status" value="1"/>
</dbReference>
<dbReference type="SUPFAM" id="SSF54292">
    <property type="entry name" value="2Fe-2S ferredoxin-like"/>
    <property type="match status" value="1"/>
</dbReference>
<evidence type="ECO:0000313" key="3">
    <source>
        <dbReference type="EMBL" id="STT04062.1"/>
    </source>
</evidence>
<dbReference type="InterPro" id="IPR001041">
    <property type="entry name" value="2Fe-2S_ferredoxin-type"/>
</dbReference>
<name>A0A377V6T3_KLEPN</name>